<keyword evidence="4" id="KW-0375">Hydrogen ion transport</keyword>
<protein>
    <recommendedName>
        <fullName evidence="12">ATP synthase gamma chain</fullName>
    </recommendedName>
</protein>
<reference evidence="10" key="1">
    <citation type="submission" date="2023-04" db="EMBL/GenBank/DDBJ databases">
        <title>Completed genome of Mycoplasma lagogenitalium type strain 12MS.</title>
        <authorList>
            <person name="Spergser J."/>
        </authorList>
    </citation>
    <scope>NUCLEOTIDE SEQUENCE</scope>
    <source>
        <strain evidence="10">12MS</strain>
    </source>
</reference>
<proteinExistence type="inferred from homology"/>
<evidence type="ECO:0000256" key="3">
    <source>
        <dbReference type="ARBA" id="ARBA00022448"/>
    </source>
</evidence>
<keyword evidence="6" id="KW-0472">Membrane</keyword>
<dbReference type="RefSeq" id="WP_280102332.1">
    <property type="nucleotide sequence ID" value="NZ_CP122979.1"/>
</dbReference>
<dbReference type="EMBL" id="CP122979">
    <property type="protein sequence ID" value="WGI37029.1"/>
    <property type="molecule type" value="Genomic_DNA"/>
</dbReference>
<keyword evidence="8" id="KW-0066">ATP synthesis</keyword>
<dbReference type="SUPFAM" id="SSF52943">
    <property type="entry name" value="ATP synthase (F1-ATPase), gamma subunit"/>
    <property type="match status" value="1"/>
</dbReference>
<name>A0ABY8LUW0_9BACT</name>
<evidence type="ECO:0000256" key="1">
    <source>
        <dbReference type="ARBA" id="ARBA00004170"/>
    </source>
</evidence>
<keyword evidence="7" id="KW-0139">CF(1)</keyword>
<evidence type="ECO:0000256" key="2">
    <source>
        <dbReference type="ARBA" id="ARBA00007681"/>
    </source>
</evidence>
<organism evidence="10 11">
    <name type="scientific">Mesomycoplasma lagogenitalium</name>
    <dbReference type="NCBI Taxonomy" id="171286"/>
    <lineage>
        <taxon>Bacteria</taxon>
        <taxon>Bacillati</taxon>
        <taxon>Mycoplasmatota</taxon>
        <taxon>Mycoplasmoidales</taxon>
        <taxon>Metamycoplasmataceae</taxon>
        <taxon>Mesomycoplasma</taxon>
    </lineage>
</organism>
<evidence type="ECO:0000256" key="4">
    <source>
        <dbReference type="ARBA" id="ARBA00022781"/>
    </source>
</evidence>
<evidence type="ECO:0000256" key="7">
    <source>
        <dbReference type="ARBA" id="ARBA00023196"/>
    </source>
</evidence>
<comment type="subcellular location">
    <subcellularLocation>
        <location evidence="1">Membrane</location>
        <topology evidence="1">Peripheral membrane protein</topology>
    </subcellularLocation>
</comment>
<keyword evidence="3" id="KW-0813">Transport</keyword>
<dbReference type="InterPro" id="IPR035968">
    <property type="entry name" value="ATP_synth_F1_ATPase_gsu"/>
</dbReference>
<sequence>MSKIENSLQMFESLKSLTNISKLKTISEISLVNKDFEQKLNYSLKIRDAFLYLKEKYKLNSEFLSSKKNQKKLWIYLSEDIKIKGVNYNQINHNLKNQVAKNDLLFVSGDEAIKFAKDNNFNIIFSTNERDRKNIANEIYALVYQLYLKREVNEVIFVLNTNRSKNNQITILPMEKMQLIPNSSSFKLENEDFSKKIFFPAVADSINSYFSIYLFSLIPSLVEESHFFKLKQKLLSQIKLLNELDEKIKEFKKEINEQKRQELTEEIMLLSQTIKGENENE</sequence>
<feature type="coiled-coil region" evidence="9">
    <location>
        <begin position="234"/>
        <end position="280"/>
    </location>
</feature>
<dbReference type="NCBIfam" id="NF045933">
    <property type="entry name" value="MSC_0622_gamma"/>
    <property type="match status" value="1"/>
</dbReference>
<dbReference type="Proteomes" id="UP001179842">
    <property type="component" value="Chromosome"/>
</dbReference>
<keyword evidence="9" id="KW-0175">Coiled coil</keyword>
<evidence type="ECO:0000313" key="10">
    <source>
        <dbReference type="EMBL" id="WGI37029.1"/>
    </source>
</evidence>
<evidence type="ECO:0000313" key="11">
    <source>
        <dbReference type="Proteomes" id="UP001179842"/>
    </source>
</evidence>
<evidence type="ECO:0000256" key="9">
    <source>
        <dbReference type="SAM" id="Coils"/>
    </source>
</evidence>
<keyword evidence="11" id="KW-1185">Reference proteome</keyword>
<accession>A0ABY8LUW0</accession>
<evidence type="ECO:0000256" key="6">
    <source>
        <dbReference type="ARBA" id="ARBA00023136"/>
    </source>
</evidence>
<evidence type="ECO:0000256" key="5">
    <source>
        <dbReference type="ARBA" id="ARBA00023065"/>
    </source>
</evidence>
<comment type="similarity">
    <text evidence="2">Belongs to the ATPase gamma chain family.</text>
</comment>
<evidence type="ECO:0008006" key="12">
    <source>
        <dbReference type="Google" id="ProtNLM"/>
    </source>
</evidence>
<evidence type="ECO:0000256" key="8">
    <source>
        <dbReference type="ARBA" id="ARBA00023310"/>
    </source>
</evidence>
<keyword evidence="5" id="KW-0406">Ion transport</keyword>
<gene>
    <name evidence="10" type="ORF">QEG99_01960</name>
</gene>